<sequence length="180" mass="19849">MFKLLLLSLVLLQNNCSSSRPGSLNPNQQEEMEKAGANAEPEQTKVVGVTEQVPIAQGITGKVLWVSGNKMPSPDAPQSSGRRGIQRTLYIYELTNSRQVTTIDGVFHIDIQANLVTQVVTDASGNFTVSLKPGRYSLFTKEDKGLYANLFDGENNIFPVKVEEGQVTNVEFLINYNAHY</sequence>
<organism evidence="2 3">
    <name type="scientific">Pontibacter silvestris</name>
    <dbReference type="NCBI Taxonomy" id="2305183"/>
    <lineage>
        <taxon>Bacteria</taxon>
        <taxon>Pseudomonadati</taxon>
        <taxon>Bacteroidota</taxon>
        <taxon>Cytophagia</taxon>
        <taxon>Cytophagales</taxon>
        <taxon>Hymenobacteraceae</taxon>
        <taxon>Pontibacter</taxon>
    </lineage>
</organism>
<dbReference type="EMBL" id="JBHUHV010000022">
    <property type="protein sequence ID" value="MFD2066629.1"/>
    <property type="molecule type" value="Genomic_DNA"/>
</dbReference>
<name>A0ABW4WW40_9BACT</name>
<evidence type="ECO:0000313" key="3">
    <source>
        <dbReference type="Proteomes" id="UP001597369"/>
    </source>
</evidence>
<dbReference type="RefSeq" id="WP_229960466.1">
    <property type="nucleotide sequence ID" value="NZ_JAJJWI010000008.1"/>
</dbReference>
<reference evidence="3" key="1">
    <citation type="journal article" date="2019" name="Int. J. Syst. Evol. Microbiol.">
        <title>The Global Catalogue of Microorganisms (GCM) 10K type strain sequencing project: providing services to taxonomists for standard genome sequencing and annotation.</title>
        <authorList>
            <consortium name="The Broad Institute Genomics Platform"/>
            <consortium name="The Broad Institute Genome Sequencing Center for Infectious Disease"/>
            <person name="Wu L."/>
            <person name="Ma J."/>
        </authorList>
    </citation>
    <scope>NUCLEOTIDE SEQUENCE [LARGE SCALE GENOMIC DNA]</scope>
    <source>
        <strain evidence="3">JCM 16545</strain>
    </source>
</reference>
<keyword evidence="3" id="KW-1185">Reference proteome</keyword>
<feature type="region of interest" description="Disordered" evidence="1">
    <location>
        <begin position="18"/>
        <end position="43"/>
    </location>
</feature>
<evidence type="ECO:0000313" key="2">
    <source>
        <dbReference type="EMBL" id="MFD2066629.1"/>
    </source>
</evidence>
<protein>
    <submittedName>
        <fullName evidence="2">Carboxypeptidase regulatory-like domain-containing protein</fullName>
    </submittedName>
</protein>
<comment type="caution">
    <text evidence="2">The sequence shown here is derived from an EMBL/GenBank/DDBJ whole genome shotgun (WGS) entry which is preliminary data.</text>
</comment>
<dbReference type="Proteomes" id="UP001597369">
    <property type="component" value="Unassembled WGS sequence"/>
</dbReference>
<accession>A0ABW4WW40</accession>
<proteinExistence type="predicted"/>
<evidence type="ECO:0000256" key="1">
    <source>
        <dbReference type="SAM" id="MobiDB-lite"/>
    </source>
</evidence>
<feature type="compositionally biased region" description="Polar residues" evidence="1">
    <location>
        <begin position="18"/>
        <end position="29"/>
    </location>
</feature>
<gene>
    <name evidence="2" type="ORF">ACFSKU_07010</name>
</gene>